<dbReference type="SUPFAM" id="SSF46785">
    <property type="entry name" value="Winged helix' DNA-binding domain"/>
    <property type="match status" value="1"/>
</dbReference>
<dbReference type="Gene3D" id="1.10.10.10">
    <property type="entry name" value="Winged helix-like DNA-binding domain superfamily/Winged helix DNA-binding domain"/>
    <property type="match status" value="1"/>
</dbReference>
<organism evidence="2 3">
    <name type="scientific">Enemella evansiae</name>
    <dbReference type="NCBI Taxonomy" id="2016499"/>
    <lineage>
        <taxon>Bacteria</taxon>
        <taxon>Bacillati</taxon>
        <taxon>Actinomycetota</taxon>
        <taxon>Actinomycetes</taxon>
        <taxon>Propionibacteriales</taxon>
        <taxon>Propionibacteriaceae</taxon>
        <taxon>Enemella</taxon>
    </lineage>
</organism>
<dbReference type="InterPro" id="IPR039422">
    <property type="entry name" value="MarR/SlyA-like"/>
</dbReference>
<comment type="caution">
    <text evidence="2">The sequence shown here is derived from an EMBL/GenBank/DDBJ whole genome shotgun (WGS) entry which is preliminary data.</text>
</comment>
<name>A0A255FWG7_9ACTN</name>
<dbReference type="InterPro" id="IPR036390">
    <property type="entry name" value="WH_DNA-bd_sf"/>
</dbReference>
<proteinExistence type="predicted"/>
<dbReference type="InterPro" id="IPR036388">
    <property type="entry name" value="WH-like_DNA-bd_sf"/>
</dbReference>
<gene>
    <name evidence="2" type="ORF">CGZ94_20955</name>
</gene>
<evidence type="ECO:0000313" key="2">
    <source>
        <dbReference type="EMBL" id="OYO08015.1"/>
    </source>
</evidence>
<dbReference type="GO" id="GO:0003700">
    <property type="term" value="F:DNA-binding transcription factor activity"/>
    <property type="evidence" value="ECO:0007669"/>
    <property type="project" value="InterPro"/>
</dbReference>
<keyword evidence="3" id="KW-1185">Reference proteome</keyword>
<accession>A0A255FWG7</accession>
<protein>
    <submittedName>
        <fullName evidence="2">MarR family transcriptional regulator</fullName>
    </submittedName>
</protein>
<evidence type="ECO:0000313" key="3">
    <source>
        <dbReference type="Proteomes" id="UP000215896"/>
    </source>
</evidence>
<reference evidence="2 3" key="1">
    <citation type="submission" date="2017-07" db="EMBL/GenBank/DDBJ databases">
        <title>Draft whole genome sequences of clinical Proprionibacteriaceae strains.</title>
        <authorList>
            <person name="Bernier A.-M."/>
            <person name="Bernard K."/>
            <person name="Domingo M.-C."/>
        </authorList>
    </citation>
    <scope>NUCLEOTIDE SEQUENCE [LARGE SCALE GENOMIC DNA]</scope>
    <source>
        <strain evidence="2 3">NML 030167</strain>
    </source>
</reference>
<dbReference type="AlphaFoldDB" id="A0A255FWG7"/>
<evidence type="ECO:0000259" key="1">
    <source>
        <dbReference type="PROSITE" id="PS50995"/>
    </source>
</evidence>
<feature type="domain" description="HTH marR-type" evidence="1">
    <location>
        <begin position="1"/>
        <end position="119"/>
    </location>
</feature>
<dbReference type="PANTHER" id="PTHR33164">
    <property type="entry name" value="TRANSCRIPTIONAL REGULATOR, MARR FAMILY"/>
    <property type="match status" value="1"/>
</dbReference>
<dbReference type="GO" id="GO:0006950">
    <property type="term" value="P:response to stress"/>
    <property type="evidence" value="ECO:0007669"/>
    <property type="project" value="TreeGrafter"/>
</dbReference>
<dbReference type="SMART" id="SM00347">
    <property type="entry name" value="HTH_MARR"/>
    <property type="match status" value="1"/>
</dbReference>
<dbReference type="Pfam" id="PF12802">
    <property type="entry name" value="MarR_2"/>
    <property type="match status" value="1"/>
</dbReference>
<dbReference type="EMBL" id="NMVO01000019">
    <property type="protein sequence ID" value="OYO08015.1"/>
    <property type="molecule type" value="Genomic_DNA"/>
</dbReference>
<dbReference type="InterPro" id="IPR000835">
    <property type="entry name" value="HTH_MarR-typ"/>
</dbReference>
<dbReference type="PANTHER" id="PTHR33164:SF43">
    <property type="entry name" value="HTH-TYPE TRANSCRIPTIONAL REPRESSOR YETL"/>
    <property type="match status" value="1"/>
</dbReference>
<dbReference type="PROSITE" id="PS50995">
    <property type="entry name" value="HTH_MARR_2"/>
    <property type="match status" value="1"/>
</dbReference>
<sequence length="126" mass="13760">MSEFLAGHGLNTARAHLLWTLGTGGSRMQRWLSEELGYSPRHVTKLVDDLIGLGLAERTAHPEDRRAVLVALTGAGKDLTATFERRRATLAGELFDHLDDPGRTRLAATLRDISERLAAVIEEGSS</sequence>
<dbReference type="Proteomes" id="UP000215896">
    <property type="component" value="Unassembled WGS sequence"/>
</dbReference>